<evidence type="ECO:0008006" key="3">
    <source>
        <dbReference type="Google" id="ProtNLM"/>
    </source>
</evidence>
<proteinExistence type="predicted"/>
<name>A0AAU7MZV9_9FLAO</name>
<sequence length="145" mass="17212">MKALKIRFKKKRLYANLIIGVIWLVFAVIILFTEFTEEENHWMIYVYPIIGFLYLGQYWYDSTFQYLIIDDNTIQRNIFYGTNRKIALKDITWIKKFAGDYILKSDTKDMHIDLRLIDESSLDELNKVLANLNLPADKTPFPSAF</sequence>
<dbReference type="RefSeq" id="WP_349352208.1">
    <property type="nucleotide sequence ID" value="NZ_CP157804.1"/>
</dbReference>
<dbReference type="AlphaFoldDB" id="A0AAU7MZV9"/>
<organism evidence="2">
    <name type="scientific">Flagellimonas sp. MMG031</name>
    <dbReference type="NCBI Taxonomy" id="3158549"/>
    <lineage>
        <taxon>Bacteria</taxon>
        <taxon>Pseudomonadati</taxon>
        <taxon>Bacteroidota</taxon>
        <taxon>Flavobacteriia</taxon>
        <taxon>Flavobacteriales</taxon>
        <taxon>Flavobacteriaceae</taxon>
        <taxon>Flagellimonas</taxon>
    </lineage>
</organism>
<gene>
    <name evidence="2" type="ORF">ABNE31_02235</name>
</gene>
<evidence type="ECO:0000313" key="2">
    <source>
        <dbReference type="EMBL" id="XBQ23746.1"/>
    </source>
</evidence>
<keyword evidence="1" id="KW-0812">Transmembrane</keyword>
<reference evidence="2" key="1">
    <citation type="submission" date="2024-05" db="EMBL/GenBank/DDBJ databases">
        <title>Draft Genome Sequences of Flagellimonas sp. MMG031 and Marinobacter sp. MMG032 Isolated from the dinoflagellate Symbiodinium pilosum.</title>
        <authorList>
            <person name="Shikuma N.J."/>
            <person name="Farrell M.V."/>
        </authorList>
    </citation>
    <scope>NUCLEOTIDE SEQUENCE</scope>
    <source>
        <strain evidence="2">MMG031</strain>
    </source>
</reference>
<protein>
    <recommendedName>
        <fullName evidence="3">PH domain-containing protein</fullName>
    </recommendedName>
</protein>
<keyword evidence="1" id="KW-0472">Membrane</keyword>
<evidence type="ECO:0000256" key="1">
    <source>
        <dbReference type="SAM" id="Phobius"/>
    </source>
</evidence>
<feature type="transmembrane region" description="Helical" evidence="1">
    <location>
        <begin position="44"/>
        <end position="60"/>
    </location>
</feature>
<feature type="transmembrane region" description="Helical" evidence="1">
    <location>
        <begin position="12"/>
        <end position="32"/>
    </location>
</feature>
<accession>A0AAU7MZV9</accession>
<keyword evidence="1" id="KW-1133">Transmembrane helix</keyword>
<dbReference type="EMBL" id="CP157804">
    <property type="protein sequence ID" value="XBQ23746.1"/>
    <property type="molecule type" value="Genomic_DNA"/>
</dbReference>
<dbReference type="KEGG" id="fld:ABNE31_02235"/>